<comment type="caution">
    <text evidence="4">The sequence shown here is derived from an EMBL/GenBank/DDBJ whole genome shotgun (WGS) entry which is preliminary data.</text>
</comment>
<sequence>MIHSKNLLGHSVLTSKFNIYPASEFAVTALTEAPTQDLNALEQKSKLHEFAFRADKWVGKVAVVTGAASGIGAAIVNQLVQNGLIVVGIDLHPEPIEERAKILSGKKGPVHILANNAGYSKFGSLMDDDTETWKTVLDTNVLGLCMASREAIKIMRANNINGHIVHINSIFGHIVTTSKFNVYPASKFAVTALAETLRQELKMVLSMDRWVGKTAVVTGAASGMGEAIAKQLVQTGVIVAGIDLHPEPMEENSKILANEKGKLHAFKADITKEEELLAVFKNIETNLGPIHILVNNAGTCKFGTIIDGNTPHWETVFKVNVFGLCMAAREAIKSMRAHNVDGHIININSMAGHKIITNVSVYPASKFSVTAITETLRQEVEALGIKIKITSLSPGSTKTGLTVFSKDIKPEVKAALMAKPFLNAEDIADGVVYALSTPPHVQIRELTITPFNDVM</sequence>
<evidence type="ECO:0000313" key="5">
    <source>
        <dbReference type="Proteomes" id="UP000292052"/>
    </source>
</evidence>
<dbReference type="AlphaFoldDB" id="A0A482VK03"/>
<comment type="similarity">
    <text evidence="1 3">Belongs to the short-chain dehydrogenases/reductases (SDR) family.</text>
</comment>
<evidence type="ECO:0000313" key="4">
    <source>
        <dbReference type="EMBL" id="RZC33053.1"/>
    </source>
</evidence>
<dbReference type="OrthoDB" id="1933717at2759"/>
<dbReference type="Gene3D" id="3.40.50.720">
    <property type="entry name" value="NAD(P)-binding Rossmann-like Domain"/>
    <property type="match status" value="3"/>
</dbReference>
<keyword evidence="2" id="KW-0560">Oxidoreductase</keyword>
<reference evidence="4 5" key="1">
    <citation type="submission" date="2017-03" db="EMBL/GenBank/DDBJ databases">
        <title>Genome of the blue death feigning beetle - Asbolus verrucosus.</title>
        <authorList>
            <person name="Rider S.D."/>
        </authorList>
    </citation>
    <scope>NUCLEOTIDE SEQUENCE [LARGE SCALE GENOMIC DNA]</scope>
    <source>
        <strain evidence="4">Butters</strain>
        <tissue evidence="4">Head and leg muscle</tissue>
    </source>
</reference>
<gene>
    <name evidence="4" type="ORF">BDFB_006469</name>
</gene>
<dbReference type="Pfam" id="PF00106">
    <property type="entry name" value="adh_short"/>
    <property type="match status" value="3"/>
</dbReference>
<dbReference type="EMBL" id="QDEB01092437">
    <property type="protein sequence ID" value="RZC33053.1"/>
    <property type="molecule type" value="Genomic_DNA"/>
</dbReference>
<protein>
    <submittedName>
        <fullName evidence="4">Adh short and/or KR domain containing protein</fullName>
    </submittedName>
</protein>
<dbReference type="STRING" id="1661398.A0A482VK03"/>
<dbReference type="PRINTS" id="PR00081">
    <property type="entry name" value="GDHRDH"/>
</dbReference>
<name>A0A482VK03_ASBVE</name>
<dbReference type="InterPro" id="IPR002347">
    <property type="entry name" value="SDR_fam"/>
</dbReference>
<keyword evidence="5" id="KW-1185">Reference proteome</keyword>
<dbReference type="PANTHER" id="PTHR43115:SF4">
    <property type="entry name" value="DEHYDROGENASE_REDUCTASE SDR FAMILY MEMBER 11"/>
    <property type="match status" value="1"/>
</dbReference>
<evidence type="ECO:0000256" key="1">
    <source>
        <dbReference type="ARBA" id="ARBA00006484"/>
    </source>
</evidence>
<dbReference type="Proteomes" id="UP000292052">
    <property type="component" value="Unassembled WGS sequence"/>
</dbReference>
<dbReference type="FunFam" id="3.40.50.720:FF:000047">
    <property type="entry name" value="NADP-dependent L-serine/L-allo-threonine dehydrogenase"/>
    <property type="match status" value="1"/>
</dbReference>
<organism evidence="4 5">
    <name type="scientific">Asbolus verrucosus</name>
    <name type="common">Desert ironclad beetle</name>
    <dbReference type="NCBI Taxonomy" id="1661398"/>
    <lineage>
        <taxon>Eukaryota</taxon>
        <taxon>Metazoa</taxon>
        <taxon>Ecdysozoa</taxon>
        <taxon>Arthropoda</taxon>
        <taxon>Hexapoda</taxon>
        <taxon>Insecta</taxon>
        <taxon>Pterygota</taxon>
        <taxon>Neoptera</taxon>
        <taxon>Endopterygota</taxon>
        <taxon>Coleoptera</taxon>
        <taxon>Polyphaga</taxon>
        <taxon>Cucujiformia</taxon>
        <taxon>Tenebrionidae</taxon>
        <taxon>Pimeliinae</taxon>
        <taxon>Asbolus</taxon>
    </lineage>
</organism>
<proteinExistence type="inferred from homology"/>
<evidence type="ECO:0000256" key="3">
    <source>
        <dbReference type="RuleBase" id="RU000363"/>
    </source>
</evidence>
<evidence type="ECO:0000256" key="2">
    <source>
        <dbReference type="ARBA" id="ARBA00023002"/>
    </source>
</evidence>
<accession>A0A482VK03</accession>
<dbReference type="PRINTS" id="PR00080">
    <property type="entry name" value="SDRFAMILY"/>
</dbReference>
<dbReference type="SUPFAM" id="SSF51735">
    <property type="entry name" value="NAD(P)-binding Rossmann-fold domains"/>
    <property type="match status" value="2"/>
</dbReference>
<dbReference type="InterPro" id="IPR036291">
    <property type="entry name" value="NAD(P)-bd_dom_sf"/>
</dbReference>
<dbReference type="PANTHER" id="PTHR43115">
    <property type="entry name" value="DEHYDROGENASE/REDUCTASE SDR FAMILY MEMBER 11"/>
    <property type="match status" value="1"/>
</dbReference>
<dbReference type="GO" id="GO:0016616">
    <property type="term" value="F:oxidoreductase activity, acting on the CH-OH group of donors, NAD or NADP as acceptor"/>
    <property type="evidence" value="ECO:0007669"/>
    <property type="project" value="UniProtKB-ARBA"/>
</dbReference>
<dbReference type="PROSITE" id="PS00061">
    <property type="entry name" value="ADH_SHORT"/>
    <property type="match status" value="2"/>
</dbReference>
<dbReference type="InterPro" id="IPR020904">
    <property type="entry name" value="Sc_DH/Rdtase_CS"/>
</dbReference>